<evidence type="ECO:0000313" key="7">
    <source>
        <dbReference type="Proteomes" id="UP000606274"/>
    </source>
</evidence>
<dbReference type="InterPro" id="IPR056306">
    <property type="entry name" value="Ig-CFAP74_2nd"/>
</dbReference>
<evidence type="ECO:0000256" key="1">
    <source>
        <dbReference type="SAM" id="Coils"/>
    </source>
</evidence>
<keyword evidence="7" id="KW-1185">Reference proteome</keyword>
<dbReference type="PANTHER" id="PTHR22538">
    <property type="entry name" value="CILIA- AND FLAGELLA-ASSOCIATED PROTEIN 74"/>
    <property type="match status" value="1"/>
</dbReference>
<accession>A0A8T0APZ3</accession>
<evidence type="ECO:0000259" key="4">
    <source>
        <dbReference type="Pfam" id="PF24778"/>
    </source>
</evidence>
<dbReference type="Pfam" id="PF24798">
    <property type="entry name" value="Ig-CFAP74_4th"/>
    <property type="match status" value="1"/>
</dbReference>
<evidence type="ECO:0008006" key="8">
    <source>
        <dbReference type="Google" id="ProtNLM"/>
    </source>
</evidence>
<dbReference type="Pfam" id="PF24778">
    <property type="entry name" value="Ig-CFAP74_3rd"/>
    <property type="match status" value="1"/>
</dbReference>
<dbReference type="InterPro" id="IPR056310">
    <property type="entry name" value="Ig-CFAP74_4th"/>
</dbReference>
<feature type="compositionally biased region" description="Polar residues" evidence="2">
    <location>
        <begin position="705"/>
        <end position="727"/>
    </location>
</feature>
<proteinExistence type="predicted"/>
<evidence type="ECO:0000259" key="3">
    <source>
        <dbReference type="Pfam" id="PF24770"/>
    </source>
</evidence>
<dbReference type="Pfam" id="PF24770">
    <property type="entry name" value="Ig-CFAP74_2"/>
    <property type="match status" value="1"/>
</dbReference>
<dbReference type="Pfam" id="PF24771">
    <property type="entry name" value="Ig_CFAP74_1st"/>
    <property type="match status" value="1"/>
</dbReference>
<feature type="compositionally biased region" description="Polar residues" evidence="2">
    <location>
        <begin position="682"/>
        <end position="691"/>
    </location>
</feature>
<feature type="coiled-coil region" evidence="1">
    <location>
        <begin position="183"/>
        <end position="251"/>
    </location>
</feature>
<evidence type="ECO:0000313" key="6">
    <source>
        <dbReference type="EMBL" id="KAF7695111.1"/>
    </source>
</evidence>
<feature type="region of interest" description="Disordered" evidence="2">
    <location>
        <begin position="417"/>
        <end position="438"/>
    </location>
</feature>
<feature type="region of interest" description="Disordered" evidence="2">
    <location>
        <begin position="1140"/>
        <end position="1170"/>
    </location>
</feature>
<sequence>MDDNASEISEHEAPENNWTENTKAEEGGTRETVFQDEDGFHADWSMDIDDLEWDVSTESGDVELDERDESNMDSTRMFKLRRGLDQLDHFYKQKELNVIKAREELKVCRLHVTELEKQRDHLEIDIEREKQAENSAAVFRLRARHKCVCAEIQAEEELEAHLAMVLQEHELELCQVEIELGQYLGLRQEVEHEEKKLRALHQEKHSQRLQIEKSINKRAKLKALHAKNEQKKTLQEQVELKMRKKEQIQASRQKAAFFLKQTLERGGRRKDKEGANEEEDRSCRITEGNIAASQEALRVRKLKQKACLPKLKEDKNFRKHLLQEAGLNSIKLMHLHKAQEDLYRKQETFQEKQKVKKIEIVSKLPLEEKQKEKLKKTHSLLIQPSARVTQSMVLKRWEKLQQNVLPLSAHAERELNQDRCPTRPVSSPASSRTGISSSLDSLQKLEASTRIEADWLMEKKGDQECMVQPEFIGLWDRKHMDYMMISDKHVSVKTSFLRSTKPEIDKTLTSKGTKKTKRGPPFISKPETVLFKDFDLEKTYKKKVVLTNTSNVTNHCRFTGVSQNLMDFISVSFEPPGPMSAGMACELEVAFRPLLNEDLDGKIHFQTPTGPFSVTIKCRTKKCEMVVDSSLIDFGTHVVGETISRVITLTNRGALGTRYSLAPLPTNCLQLQNLLHHSSSSKQEPGDSNSVKGAAQEEEIYPEGENTNCGVPTEQKTGTSLISSDTSVGVEASGADGLEESEVTEVEQGCDSEITEFSIGEVLEGEVGPFGSIKLPIIFTPTIPGETKLDFKITFSQPNCEAIMMSAYGVAESVPVWVTKPNMDLKICMYNRLYQDCIEVQSRASTALRLTFDICKKLRNHMDILPKTAYIQAKSSFHAHLKFLPRCSLSEDAKSFFDQDTGVLEVPLYIQVADQVKPVPFTIHAVVTTSDFKFDRTEVDFGHCTVFDAVQTTVRLTNLSLLPQDFGFVAIPKFIDVQPNDGFGTLLPLQTLEIDLIFSPSKADEYNFQLTCKSGINREFRLSCRGIGVRPVLELSNSLVQFGATAVGDRSTAVLHVLNSHTSLNDFTRPMPRIGKGTVSRVGARFFSFTPPENSEITVAPTTGCVLPGQRCLVQVTFSPLLCDDDIKAEAIQMLSQQEELQNKKEESKKGKKSPLIRSSSKLKEKTRKVSLTRKSESLLQALNQADIQKDSAEYVAAKASLLHTFKKRCNRYVIPCFVSDGDGTHQKETKQSLYSPYNTLYLELHCPAVRPMLMVISEHHGETTINFNQVAIGQKVLKKVTVQNIGSEFVMLKSSLLDINGPFALLNAMRGVKPGGTHTLLLAFTPALGKKYREILDVSCSQMTLEFTLYGEGIVPLVTCTHKGRILDFGYVLEKQSTSQVVTFQNSCVLHLQFRVLLDSLRLSKHKDTRLLPAFLSKYSTQCTTVGTQNYSGQSVFVVSPTEGTIAPDETQDITVTFKPDHEGLHYRDALQVQLMNHQTVCDLELRGAASSHNMFVCGGDPLNLCSESLIHPNIYRAGELEHTDTHKERKRLPTPLLLTLRSVLCEGQVTAAVGKIEVGCIPSSRLHNKKNGEFLWENVTALRQQGFSVEPTEGRVDAGHRRTITVTWTPPAGHTPNKVVQASSVPGLGLRALRGDAGECVGFPIARRRVTAPISQPFDGRRKRLRDRGEERHRDTAGHTQDRGRRTRLRFESYKQTGCGEWRSSVKLDGEKVGTAGVVGFFLFFLTIAVSSQCDINHGFPRLKQDQ</sequence>
<protein>
    <recommendedName>
        <fullName evidence="8">Cilia- and flagella-associated protein 74</fullName>
    </recommendedName>
</protein>
<dbReference type="PANTHER" id="PTHR22538:SF0">
    <property type="entry name" value="CILIA- AND FLAGELLA-ASSOCIATED PROTEIN 74"/>
    <property type="match status" value="1"/>
</dbReference>
<dbReference type="InterPro" id="IPR008962">
    <property type="entry name" value="PapD-like_sf"/>
</dbReference>
<feature type="region of interest" description="Disordered" evidence="2">
    <location>
        <begin position="1658"/>
        <end position="1687"/>
    </location>
</feature>
<evidence type="ECO:0000259" key="5">
    <source>
        <dbReference type="Pfam" id="PF24798"/>
    </source>
</evidence>
<reference evidence="6" key="1">
    <citation type="submission" date="2020-08" db="EMBL/GenBank/DDBJ databases">
        <title>Chromosome-level assembly of Southern catfish (Silurus meridionalis) provides insights into visual adaptation to the nocturnal and benthic lifestyles.</title>
        <authorList>
            <person name="Zhang Y."/>
            <person name="Wang D."/>
            <person name="Peng Z."/>
        </authorList>
    </citation>
    <scope>NUCLEOTIDE SEQUENCE</scope>
    <source>
        <strain evidence="6">SWU-2019-XX</strain>
        <tissue evidence="6">Muscle</tissue>
    </source>
</reference>
<feature type="compositionally biased region" description="Basic and acidic residues" evidence="2">
    <location>
        <begin position="1669"/>
        <end position="1687"/>
    </location>
</feature>
<name>A0A8T0APZ3_SILME</name>
<feature type="domain" description="CFAP74 fourth Ig-like" evidence="5">
    <location>
        <begin position="934"/>
        <end position="1028"/>
    </location>
</feature>
<dbReference type="SUPFAM" id="SSF49354">
    <property type="entry name" value="PapD-like"/>
    <property type="match status" value="1"/>
</dbReference>
<dbReference type="Proteomes" id="UP000606274">
    <property type="component" value="Unassembled WGS sequence"/>
</dbReference>
<feature type="region of interest" description="Disordered" evidence="2">
    <location>
        <begin position="1"/>
        <end position="36"/>
    </location>
</feature>
<feature type="region of interest" description="Disordered" evidence="2">
    <location>
        <begin position="677"/>
        <end position="735"/>
    </location>
</feature>
<keyword evidence="1" id="KW-0175">Coiled coil</keyword>
<feature type="compositionally biased region" description="Polar residues" evidence="2">
    <location>
        <begin position="424"/>
        <end position="438"/>
    </location>
</feature>
<feature type="domain" description="CFAP74 second Ig-like" evidence="3">
    <location>
        <begin position="627"/>
        <end position="811"/>
    </location>
</feature>
<feature type="domain" description="CFAP74 third Ig-like" evidence="4">
    <location>
        <begin position="816"/>
        <end position="928"/>
    </location>
</feature>
<evidence type="ECO:0000256" key="2">
    <source>
        <dbReference type="SAM" id="MobiDB-lite"/>
    </source>
</evidence>
<dbReference type="Gene3D" id="2.60.40.10">
    <property type="entry name" value="Immunoglobulins"/>
    <property type="match status" value="6"/>
</dbReference>
<comment type="caution">
    <text evidence="6">The sequence shown here is derived from an EMBL/GenBank/DDBJ whole genome shotgun (WGS) entry which is preliminary data.</text>
</comment>
<dbReference type="InterPro" id="IPR056307">
    <property type="entry name" value="Ig-CFAP74_3rd"/>
</dbReference>
<dbReference type="InterPro" id="IPR013783">
    <property type="entry name" value="Ig-like_fold"/>
</dbReference>
<gene>
    <name evidence="6" type="ORF">HF521_006834</name>
</gene>
<organism evidence="6 7">
    <name type="scientific">Silurus meridionalis</name>
    <name type="common">Southern catfish</name>
    <name type="synonym">Silurus soldatovi meridionalis</name>
    <dbReference type="NCBI Taxonomy" id="175797"/>
    <lineage>
        <taxon>Eukaryota</taxon>
        <taxon>Metazoa</taxon>
        <taxon>Chordata</taxon>
        <taxon>Craniata</taxon>
        <taxon>Vertebrata</taxon>
        <taxon>Euteleostomi</taxon>
        <taxon>Actinopterygii</taxon>
        <taxon>Neopterygii</taxon>
        <taxon>Teleostei</taxon>
        <taxon>Ostariophysi</taxon>
        <taxon>Siluriformes</taxon>
        <taxon>Siluridae</taxon>
        <taxon>Silurus</taxon>
    </lineage>
</organism>
<dbReference type="EMBL" id="JABFDY010000017">
    <property type="protein sequence ID" value="KAF7695111.1"/>
    <property type="molecule type" value="Genomic_DNA"/>
</dbReference>